<evidence type="ECO:0000313" key="2">
    <source>
        <dbReference type="Proteomes" id="UP000219215"/>
    </source>
</evidence>
<evidence type="ECO:0000313" key="1">
    <source>
        <dbReference type="EMBL" id="SOB59860.1"/>
    </source>
</evidence>
<dbReference type="Proteomes" id="UP000219215">
    <property type="component" value="Chromosome DPRO"/>
</dbReference>
<organism evidence="1 2">
    <name type="scientific">Pseudodesulfovibrio profundus</name>
    <dbReference type="NCBI Taxonomy" id="57320"/>
    <lineage>
        <taxon>Bacteria</taxon>
        <taxon>Pseudomonadati</taxon>
        <taxon>Thermodesulfobacteriota</taxon>
        <taxon>Desulfovibrionia</taxon>
        <taxon>Desulfovibrionales</taxon>
        <taxon>Desulfovibrionaceae</taxon>
    </lineage>
</organism>
<gene>
    <name evidence="1" type="ORF">DPRO_2950</name>
</gene>
<name>A0A2C8FCG4_9BACT</name>
<dbReference type="EMBL" id="LT907975">
    <property type="protein sequence ID" value="SOB59860.1"/>
    <property type="molecule type" value="Genomic_DNA"/>
</dbReference>
<accession>A0A2C8FCG4</accession>
<sequence length="69" mass="8020">MADQWSKGWGEAHYTCLAEHMDRMVNQGFLVPEHRRMVLTDSTPGGLLDQFETYDPPQVDKWIEKKKGL</sequence>
<keyword evidence="2" id="KW-1185">Reference proteome</keyword>
<keyword evidence="1" id="KW-0378">Hydrolase</keyword>
<dbReference type="GO" id="GO:0016787">
    <property type="term" value="F:hydrolase activity"/>
    <property type="evidence" value="ECO:0007669"/>
    <property type="project" value="UniProtKB-KW"/>
</dbReference>
<dbReference type="KEGG" id="pprf:DPRO_2950"/>
<dbReference type="RefSeq" id="WP_232005604.1">
    <property type="nucleotide sequence ID" value="NZ_LT907975.1"/>
</dbReference>
<reference evidence="2" key="1">
    <citation type="submission" date="2017-09" db="EMBL/GenBank/DDBJ databases">
        <authorList>
            <person name="Regsiter A."/>
            <person name="William W."/>
        </authorList>
    </citation>
    <scope>NUCLEOTIDE SEQUENCE [LARGE SCALE GENOMIC DNA]</scope>
    <source>
        <strain evidence="2">500-1</strain>
    </source>
</reference>
<dbReference type="AlphaFoldDB" id="A0A2C8FCG4"/>
<proteinExistence type="predicted"/>
<protein>
    <submittedName>
        <fullName evidence="1">Cytokinin riboside 5'-monophosphate phosphoribohydrolase</fullName>
    </submittedName>
</protein>